<dbReference type="PRINTS" id="PR00081">
    <property type="entry name" value="GDHRDH"/>
</dbReference>
<accession>A0AAU8DLD9</accession>
<keyword evidence="2" id="KW-0560">Oxidoreductase</keyword>
<feature type="domain" description="Ketoreductase" evidence="3">
    <location>
        <begin position="5"/>
        <end position="183"/>
    </location>
</feature>
<dbReference type="PRINTS" id="PR00080">
    <property type="entry name" value="SDRFAMILY"/>
</dbReference>
<dbReference type="SUPFAM" id="SSF51735">
    <property type="entry name" value="NAD(P)-binding Rossmann-fold domains"/>
    <property type="match status" value="1"/>
</dbReference>
<organism evidence="4">
    <name type="scientific">Nakamurella sp. A5-74</name>
    <dbReference type="NCBI Taxonomy" id="3158264"/>
    <lineage>
        <taxon>Bacteria</taxon>
        <taxon>Bacillati</taxon>
        <taxon>Actinomycetota</taxon>
        <taxon>Actinomycetes</taxon>
        <taxon>Nakamurellales</taxon>
        <taxon>Nakamurellaceae</taxon>
        <taxon>Nakamurella</taxon>
    </lineage>
</organism>
<dbReference type="InterPro" id="IPR036291">
    <property type="entry name" value="NAD(P)-bd_dom_sf"/>
</dbReference>
<dbReference type="PROSITE" id="PS00061">
    <property type="entry name" value="ADH_SHORT"/>
    <property type="match status" value="1"/>
</dbReference>
<comment type="similarity">
    <text evidence="1">Belongs to the short-chain dehydrogenases/reductases (SDR) family.</text>
</comment>
<dbReference type="InterPro" id="IPR002347">
    <property type="entry name" value="SDR_fam"/>
</dbReference>
<dbReference type="EMBL" id="CP159218">
    <property type="protein sequence ID" value="XCG62601.1"/>
    <property type="molecule type" value="Genomic_DNA"/>
</dbReference>
<evidence type="ECO:0000256" key="2">
    <source>
        <dbReference type="ARBA" id="ARBA00023002"/>
    </source>
</evidence>
<dbReference type="InterPro" id="IPR057326">
    <property type="entry name" value="KR_dom"/>
</dbReference>
<dbReference type="GO" id="GO:0016614">
    <property type="term" value="F:oxidoreductase activity, acting on CH-OH group of donors"/>
    <property type="evidence" value="ECO:0007669"/>
    <property type="project" value="UniProtKB-ARBA"/>
</dbReference>
<dbReference type="RefSeq" id="WP_353648216.1">
    <property type="nucleotide sequence ID" value="NZ_CP159218.1"/>
</dbReference>
<dbReference type="Pfam" id="PF13561">
    <property type="entry name" value="adh_short_C2"/>
    <property type="match status" value="1"/>
</dbReference>
<gene>
    <name evidence="4" type="ORF">ABLG96_15355</name>
</gene>
<dbReference type="PANTHER" id="PTHR48107:SF7">
    <property type="entry name" value="RE15974P"/>
    <property type="match status" value="1"/>
</dbReference>
<evidence type="ECO:0000259" key="3">
    <source>
        <dbReference type="SMART" id="SM00822"/>
    </source>
</evidence>
<evidence type="ECO:0000313" key="4">
    <source>
        <dbReference type="EMBL" id="XCG62601.1"/>
    </source>
</evidence>
<evidence type="ECO:0000256" key="1">
    <source>
        <dbReference type="ARBA" id="ARBA00006484"/>
    </source>
</evidence>
<name>A0AAU8DLD9_9ACTN</name>
<sequence length="244" mass="24781">MTGSKVAIVTGGSRGIGRAVAVRLASDGVAVAVTYATSFQAAQELVATVQGGGGRAVAIRADVAGAAQVLALFAQTESQFGGVDVVVAAAGIMRPALLAQATDADFTAHVQVNIRGTFNVLREAARRVRDGGRIITFSSTTSALNAPGYGTYNATKGAVEGFTRILAREIGPCGITVNAIAPGPVETELFMAGKNVADVQRLADLAPQHRIGQPVDMADAVALLVSADAGWINGQIVRVNGGIA</sequence>
<dbReference type="PANTHER" id="PTHR48107">
    <property type="entry name" value="NADPH-DEPENDENT ALDEHYDE REDUCTASE-LIKE PROTEIN, CHLOROPLASTIC-RELATED"/>
    <property type="match status" value="1"/>
</dbReference>
<reference evidence="4" key="1">
    <citation type="submission" date="2024-05" db="EMBL/GenBank/DDBJ databases">
        <authorList>
            <person name="Cai S.Y."/>
            <person name="Jin L.M."/>
            <person name="Li H.R."/>
        </authorList>
    </citation>
    <scope>NUCLEOTIDE SEQUENCE</scope>
    <source>
        <strain evidence="4">A5-74</strain>
    </source>
</reference>
<dbReference type="SMART" id="SM00822">
    <property type="entry name" value="PKS_KR"/>
    <property type="match status" value="1"/>
</dbReference>
<proteinExistence type="inferred from homology"/>
<dbReference type="InterPro" id="IPR020904">
    <property type="entry name" value="Sc_DH/Rdtase_CS"/>
</dbReference>
<dbReference type="AlphaFoldDB" id="A0AAU8DLD9"/>
<dbReference type="Gene3D" id="3.40.50.720">
    <property type="entry name" value="NAD(P)-binding Rossmann-like Domain"/>
    <property type="match status" value="1"/>
</dbReference>
<protein>
    <submittedName>
        <fullName evidence="4">SDR family oxidoreductase</fullName>
    </submittedName>
</protein>
<dbReference type="FunFam" id="3.40.50.720:FF:000084">
    <property type="entry name" value="Short-chain dehydrogenase reductase"/>
    <property type="match status" value="1"/>
</dbReference>